<keyword evidence="1" id="KW-0812">Transmembrane</keyword>
<evidence type="ECO:0000313" key="2">
    <source>
        <dbReference type="EMBL" id="ADQ16768.1"/>
    </source>
</evidence>
<reference evidence="2 3" key="2">
    <citation type="journal article" date="2011" name="Stand. Genomic Sci.">
        <title>Complete genome sequence of Leadbetterella byssophila type strain (4M15).</title>
        <authorList>
            <person name="Abt B."/>
            <person name="Teshima H."/>
            <person name="Lucas S."/>
            <person name="Lapidus A."/>
            <person name="Del Rio T.G."/>
            <person name="Nolan M."/>
            <person name="Tice H."/>
            <person name="Cheng J.F."/>
            <person name="Pitluck S."/>
            <person name="Liolios K."/>
            <person name="Pagani I."/>
            <person name="Ivanova N."/>
            <person name="Mavromatis K."/>
            <person name="Pati A."/>
            <person name="Tapia R."/>
            <person name="Han C."/>
            <person name="Goodwin L."/>
            <person name="Chen A."/>
            <person name="Palaniappan K."/>
            <person name="Land M."/>
            <person name="Hauser L."/>
            <person name="Chang Y.J."/>
            <person name="Jeffries C.D."/>
            <person name="Rohde M."/>
            <person name="Goker M."/>
            <person name="Tindall B.J."/>
            <person name="Detter J.C."/>
            <person name="Woyke T."/>
            <person name="Bristow J."/>
            <person name="Eisen J.A."/>
            <person name="Markowitz V."/>
            <person name="Hugenholtz P."/>
            <person name="Klenk H.P."/>
            <person name="Kyrpides N.C."/>
        </authorList>
    </citation>
    <scope>NUCLEOTIDE SEQUENCE [LARGE SCALE GENOMIC DNA]</scope>
    <source>
        <strain evidence="3">DSM 17132 / JCM 16389 / KACC 11308 / NBRC 106382 / 4M15</strain>
    </source>
</reference>
<dbReference type="RefSeq" id="WP_013407819.1">
    <property type="nucleotide sequence ID" value="NC_014655.1"/>
</dbReference>
<proteinExistence type="predicted"/>
<gene>
    <name evidence="2" type="ordered locus">Lbys_1041</name>
</gene>
<organism evidence="2 3">
    <name type="scientific">Leadbetterella byssophila (strain DSM 17132 / JCM 16389 / KACC 11308 / NBRC 106382 / 4M15)</name>
    <dbReference type="NCBI Taxonomy" id="649349"/>
    <lineage>
        <taxon>Bacteria</taxon>
        <taxon>Pseudomonadati</taxon>
        <taxon>Bacteroidota</taxon>
        <taxon>Cytophagia</taxon>
        <taxon>Cytophagales</taxon>
        <taxon>Leadbetterellaceae</taxon>
        <taxon>Leadbetterella</taxon>
    </lineage>
</organism>
<protein>
    <submittedName>
        <fullName evidence="2">Uncharacterized protein</fullName>
    </submittedName>
</protein>
<evidence type="ECO:0000313" key="3">
    <source>
        <dbReference type="Proteomes" id="UP000007435"/>
    </source>
</evidence>
<dbReference type="HOGENOM" id="CLU_1924923_0_0_10"/>
<feature type="transmembrane region" description="Helical" evidence="1">
    <location>
        <begin position="6"/>
        <end position="28"/>
    </location>
</feature>
<evidence type="ECO:0000256" key="1">
    <source>
        <dbReference type="SAM" id="Phobius"/>
    </source>
</evidence>
<dbReference type="eggNOG" id="ENOG50348A3">
    <property type="taxonomic scope" value="Bacteria"/>
</dbReference>
<keyword evidence="1" id="KW-1133">Transmembrane helix</keyword>
<name>E4RSB6_LEAB4</name>
<keyword evidence="1" id="KW-0472">Membrane</keyword>
<dbReference type="Proteomes" id="UP000007435">
    <property type="component" value="Chromosome"/>
</dbReference>
<dbReference type="EMBL" id="CP002305">
    <property type="protein sequence ID" value="ADQ16768.1"/>
    <property type="molecule type" value="Genomic_DNA"/>
</dbReference>
<sequence length="131" mass="14402">MKRFGFIIYLLISTLIISNCASTGFLMAKAKVTLFGDSYPPKSEDAKIDVYMTDKPTQEYVEFAQITCGDTNDKWSLEQITKKAREIGADGIIIIGKAGTSGVGIPMGTSTYVVSEEYGMTAIAIKYKKYK</sequence>
<dbReference type="STRING" id="649349.Lbys_1041"/>
<keyword evidence="3" id="KW-1185">Reference proteome</keyword>
<dbReference type="AlphaFoldDB" id="E4RSB6"/>
<accession>E4RSB6</accession>
<reference key="1">
    <citation type="submission" date="2010-11" db="EMBL/GenBank/DDBJ databases">
        <title>The complete genome of Leadbetterella byssophila DSM 17132.</title>
        <authorList>
            <consortium name="US DOE Joint Genome Institute (JGI-PGF)"/>
            <person name="Lucas S."/>
            <person name="Copeland A."/>
            <person name="Lapidus A."/>
            <person name="Glavina del Rio T."/>
            <person name="Dalin E."/>
            <person name="Tice H."/>
            <person name="Bruce D."/>
            <person name="Goodwin L."/>
            <person name="Pitluck S."/>
            <person name="Kyrpides N."/>
            <person name="Mavromatis K."/>
            <person name="Ivanova N."/>
            <person name="Teshima H."/>
            <person name="Brettin T."/>
            <person name="Detter J.C."/>
            <person name="Han C."/>
            <person name="Tapia R."/>
            <person name="Land M."/>
            <person name="Hauser L."/>
            <person name="Markowitz V."/>
            <person name="Cheng J.-F."/>
            <person name="Hugenholtz P."/>
            <person name="Woyke T."/>
            <person name="Wu D."/>
            <person name="Tindall B."/>
            <person name="Pomrenke H.G."/>
            <person name="Brambilla E."/>
            <person name="Klenk H.-P."/>
            <person name="Eisen J.A."/>
        </authorList>
    </citation>
    <scope>NUCLEOTIDE SEQUENCE [LARGE SCALE GENOMIC DNA]</scope>
    <source>
        <strain>DSM 17132</strain>
    </source>
</reference>
<dbReference type="OrthoDB" id="1494668at2"/>
<dbReference type="KEGG" id="lby:Lbys_1041"/>